<dbReference type="NCBIfam" id="TIGR00815">
    <property type="entry name" value="sulP"/>
    <property type="match status" value="1"/>
</dbReference>
<accession>A0ABX0SH83</accession>
<dbReference type="Proteomes" id="UP000749311">
    <property type="component" value="Unassembled WGS sequence"/>
</dbReference>
<evidence type="ECO:0000256" key="6">
    <source>
        <dbReference type="SAM" id="Phobius"/>
    </source>
</evidence>
<evidence type="ECO:0000256" key="2">
    <source>
        <dbReference type="ARBA" id="ARBA00022692"/>
    </source>
</evidence>
<keyword evidence="4 6" id="KW-0472">Membrane</keyword>
<feature type="transmembrane region" description="Helical" evidence="6">
    <location>
        <begin position="139"/>
        <end position="160"/>
    </location>
</feature>
<dbReference type="Pfam" id="PF00916">
    <property type="entry name" value="Sulfate_transp"/>
    <property type="match status" value="1"/>
</dbReference>
<comment type="caution">
    <text evidence="8">The sequence shown here is derived from an EMBL/GenBank/DDBJ whole genome shotgun (WGS) entry which is preliminary data.</text>
</comment>
<keyword evidence="3 6" id="KW-1133">Transmembrane helix</keyword>
<proteinExistence type="predicted"/>
<name>A0ABX0SH83_9ACTN</name>
<sequence>MAQDKHIAPLAGRAGTASYRWVVRSSRTGNRGFTWASVLPGVNALVHYDRSWLRGDLLAGITVAAYLVPQVMAYAEVAGLPAVAGLSTVVAPLLVYAIFGSSRQLSLGPEATTSLMTGVAVASMLGIPAGQTAPDPARYAQVAAVVAVSTGLICVLGYLARLGFLADLLSRPVLVGYMIGVAVLMIVSQLGKVTGVDVSGEQPWDEIVSLALQLAQVNTPTLVLAVAVVAALFVFRRWFPGWPGPLIVMVGAAAIVHLAGLDALGVELVGRVSAALPGVRIPSLTGVDWMQVLPAAVGIAIVGYSDTVLTGRAFASKRQEETDANQEWLALGLANLAAGLTHGFPVSSSASRTALGESMGSRTQLHSLVALAVVLAATFFLGPVLAGFPRAALGGVVIYAALRLIDLPDLRRLRRFRMSELILALATAACVVGFGVLIGIGVAVVCSMLDVLRRIAKPHAGVLGFVPGLAGMHDVHDYPHVAQVPGLVVFRYDSPIFFANADDFRHRAVSAVDSAPGPVKWFVLNCEANTSLDLTAIDALADLRRELSSRGIVLALARLKRSTRADLDRAGFGREVAGRIYPTLPTAVDAYVDWVEETTGERPPWADAVPQPPPLPGGLDEWRYDQPDD</sequence>
<feature type="transmembrane region" description="Helical" evidence="6">
    <location>
        <begin position="111"/>
        <end position="133"/>
    </location>
</feature>
<feature type="domain" description="STAS" evidence="7">
    <location>
        <begin position="477"/>
        <end position="591"/>
    </location>
</feature>
<dbReference type="Pfam" id="PF01740">
    <property type="entry name" value="STAS"/>
    <property type="match status" value="1"/>
</dbReference>
<feature type="transmembrane region" description="Helical" evidence="6">
    <location>
        <begin position="210"/>
        <end position="234"/>
    </location>
</feature>
<feature type="transmembrane region" description="Helical" evidence="6">
    <location>
        <begin position="246"/>
        <end position="269"/>
    </location>
</feature>
<comment type="subcellular location">
    <subcellularLocation>
        <location evidence="1">Membrane</location>
        <topology evidence="1">Multi-pass membrane protein</topology>
    </subcellularLocation>
</comment>
<dbReference type="InterPro" id="IPR036513">
    <property type="entry name" value="STAS_dom_sf"/>
</dbReference>
<feature type="transmembrane region" description="Helical" evidence="6">
    <location>
        <begin position="81"/>
        <end position="99"/>
    </location>
</feature>
<feature type="transmembrane region" description="Helical" evidence="6">
    <location>
        <begin position="422"/>
        <end position="445"/>
    </location>
</feature>
<evidence type="ECO:0000313" key="9">
    <source>
        <dbReference type="Proteomes" id="UP000749311"/>
    </source>
</evidence>
<dbReference type="PANTHER" id="PTHR11814">
    <property type="entry name" value="SULFATE TRANSPORTER"/>
    <property type="match status" value="1"/>
</dbReference>
<keyword evidence="2 6" id="KW-0812">Transmembrane</keyword>
<dbReference type="EMBL" id="JAAMOZ010000001">
    <property type="protein sequence ID" value="NIH57748.1"/>
    <property type="molecule type" value="Genomic_DNA"/>
</dbReference>
<feature type="transmembrane region" description="Helical" evidence="6">
    <location>
        <begin position="289"/>
        <end position="309"/>
    </location>
</feature>
<evidence type="ECO:0000259" key="7">
    <source>
        <dbReference type="PROSITE" id="PS50801"/>
    </source>
</evidence>
<dbReference type="InterPro" id="IPR011547">
    <property type="entry name" value="SLC26A/SulP_dom"/>
</dbReference>
<evidence type="ECO:0000256" key="1">
    <source>
        <dbReference type="ARBA" id="ARBA00004141"/>
    </source>
</evidence>
<dbReference type="RefSeq" id="WP_167167963.1">
    <property type="nucleotide sequence ID" value="NZ_BAAAOO010000007.1"/>
</dbReference>
<evidence type="ECO:0000256" key="3">
    <source>
        <dbReference type="ARBA" id="ARBA00022989"/>
    </source>
</evidence>
<dbReference type="PROSITE" id="PS50801">
    <property type="entry name" value="STAS"/>
    <property type="match status" value="1"/>
</dbReference>
<dbReference type="CDD" id="cd07042">
    <property type="entry name" value="STAS_SulP_like_sulfate_transporter"/>
    <property type="match status" value="1"/>
</dbReference>
<protein>
    <submittedName>
        <fullName evidence="8">SulP family sulfate permease</fullName>
    </submittedName>
</protein>
<dbReference type="InterPro" id="IPR002645">
    <property type="entry name" value="STAS_dom"/>
</dbReference>
<evidence type="ECO:0000256" key="4">
    <source>
        <dbReference type="ARBA" id="ARBA00023136"/>
    </source>
</evidence>
<feature type="transmembrane region" description="Helical" evidence="6">
    <location>
        <begin position="172"/>
        <end position="190"/>
    </location>
</feature>
<evidence type="ECO:0000256" key="5">
    <source>
        <dbReference type="SAM" id="MobiDB-lite"/>
    </source>
</evidence>
<keyword evidence="9" id="KW-1185">Reference proteome</keyword>
<organism evidence="8 9">
    <name type="scientific">Brooklawnia cerclae</name>
    <dbReference type="NCBI Taxonomy" id="349934"/>
    <lineage>
        <taxon>Bacteria</taxon>
        <taxon>Bacillati</taxon>
        <taxon>Actinomycetota</taxon>
        <taxon>Actinomycetes</taxon>
        <taxon>Propionibacteriales</taxon>
        <taxon>Propionibacteriaceae</taxon>
        <taxon>Brooklawnia</taxon>
    </lineage>
</organism>
<feature type="region of interest" description="Disordered" evidence="5">
    <location>
        <begin position="600"/>
        <end position="629"/>
    </location>
</feature>
<dbReference type="Gene3D" id="3.30.750.24">
    <property type="entry name" value="STAS domain"/>
    <property type="match status" value="1"/>
</dbReference>
<feature type="compositionally biased region" description="Basic and acidic residues" evidence="5">
    <location>
        <begin position="620"/>
        <end position="629"/>
    </location>
</feature>
<reference evidence="8 9" key="1">
    <citation type="submission" date="2020-02" db="EMBL/GenBank/DDBJ databases">
        <title>Sequencing the genomes of 1000 actinobacteria strains.</title>
        <authorList>
            <person name="Klenk H.-P."/>
        </authorList>
    </citation>
    <scope>NUCLEOTIDE SEQUENCE [LARGE SCALE GENOMIC DNA]</scope>
    <source>
        <strain evidence="8 9">DSM 19609</strain>
    </source>
</reference>
<dbReference type="SUPFAM" id="SSF52091">
    <property type="entry name" value="SpoIIaa-like"/>
    <property type="match status" value="1"/>
</dbReference>
<dbReference type="InterPro" id="IPR001902">
    <property type="entry name" value="SLC26A/SulP_fam"/>
</dbReference>
<feature type="transmembrane region" description="Helical" evidence="6">
    <location>
        <begin position="57"/>
        <end position="75"/>
    </location>
</feature>
<feature type="transmembrane region" description="Helical" evidence="6">
    <location>
        <begin position="368"/>
        <end position="386"/>
    </location>
</feature>
<gene>
    <name evidence="8" type="ORF">FB473_002393</name>
</gene>
<evidence type="ECO:0000313" key="8">
    <source>
        <dbReference type="EMBL" id="NIH57748.1"/>
    </source>
</evidence>